<keyword evidence="3" id="KW-0813">Transport</keyword>
<sequence length="530" mass="58854">MKSEEIEMLPLKSRLDSDEESFVYEKEPWTLHNWLHPPDLPRACQLLRKENIAIPACYLLVGILQGLIGPLINVYPLDLGATEAQYSTISSLRSLPATFKLAFGFLSDNFPIFGYKRKSFMMLGWFMASLSMGFLLFVSDLSLHEEEFVDEQGEIGKRVVAPENAPSIPLLSLATLLFGTGFWMADVMGDSVVAEKAKLEPENARGSVQSSCYSYRFFGLMVAAPFSTTIYSWCGPKFVIFLLSMLPLSILPLVYWLHEEKNAPVAPTSTQCKEIWNTVRSRAVWQPLGFVYLYNVLQVGNVAWKEYLKTTLGFTAAQLNSIYVVACVLLYVGVVIYKYYLINWSWRTVYVVTTALNGLFSFLQVLLILGITFGLSNFVFALGDDAFAELIGGIQFLPTTIMMVHLCPDGSEGASYAMFTTVNNSALNLSAAISTQLLRIWDVSKEALARHDLSGMINLTILTSLIQISGLAFVGLLPKTRGELLALKERKFGMSSLGGAIFLSITFTSILYSLVVSILNIINPGWMGES</sequence>
<organism evidence="8 9">
    <name type="scientific">Cylindrotheca closterium</name>
    <dbReference type="NCBI Taxonomy" id="2856"/>
    <lineage>
        <taxon>Eukaryota</taxon>
        <taxon>Sar</taxon>
        <taxon>Stramenopiles</taxon>
        <taxon>Ochrophyta</taxon>
        <taxon>Bacillariophyta</taxon>
        <taxon>Bacillariophyceae</taxon>
        <taxon>Bacillariophycidae</taxon>
        <taxon>Bacillariales</taxon>
        <taxon>Bacillariaceae</taxon>
        <taxon>Cylindrotheca</taxon>
    </lineage>
</organism>
<feature type="transmembrane region" description="Helical" evidence="7">
    <location>
        <begin position="120"/>
        <end position="138"/>
    </location>
</feature>
<evidence type="ECO:0000256" key="5">
    <source>
        <dbReference type="ARBA" id="ARBA00022989"/>
    </source>
</evidence>
<keyword evidence="4 7" id="KW-0812">Transmembrane</keyword>
<evidence type="ECO:0000256" key="7">
    <source>
        <dbReference type="SAM" id="Phobius"/>
    </source>
</evidence>
<dbReference type="SUPFAM" id="SSF103473">
    <property type="entry name" value="MFS general substrate transporter"/>
    <property type="match status" value="1"/>
</dbReference>
<keyword evidence="5 7" id="KW-1133">Transmembrane helix</keyword>
<dbReference type="GO" id="GO:0016020">
    <property type="term" value="C:membrane"/>
    <property type="evidence" value="ECO:0007669"/>
    <property type="project" value="UniProtKB-SubCell"/>
</dbReference>
<keyword evidence="6 7" id="KW-0472">Membrane</keyword>
<name>A0AAD2G834_9STRA</name>
<feature type="transmembrane region" description="Helical" evidence="7">
    <location>
        <begin position="316"/>
        <end position="337"/>
    </location>
</feature>
<dbReference type="InterPro" id="IPR039309">
    <property type="entry name" value="BT1"/>
</dbReference>
<protein>
    <submittedName>
        <fullName evidence="8">Uncharacterized protein</fullName>
    </submittedName>
</protein>
<feature type="transmembrane region" description="Helical" evidence="7">
    <location>
        <begin position="349"/>
        <end position="375"/>
    </location>
</feature>
<evidence type="ECO:0000256" key="4">
    <source>
        <dbReference type="ARBA" id="ARBA00022692"/>
    </source>
</evidence>
<accession>A0AAD2G834</accession>
<evidence type="ECO:0000313" key="8">
    <source>
        <dbReference type="EMBL" id="CAJ1965628.1"/>
    </source>
</evidence>
<dbReference type="PANTHER" id="PTHR31585">
    <property type="entry name" value="FOLATE-BIOPTERIN TRANSPORTER 1, CHLOROPLASTIC"/>
    <property type="match status" value="1"/>
</dbReference>
<dbReference type="Gene3D" id="1.20.1250.20">
    <property type="entry name" value="MFS general substrate transporter like domains"/>
    <property type="match status" value="1"/>
</dbReference>
<gene>
    <name evidence="8" type="ORF">CYCCA115_LOCUS21220</name>
</gene>
<dbReference type="PANTHER" id="PTHR31585:SF5">
    <property type="entry name" value="RNA-BINDING S4 DOMAIN-CONTAINING PROTEIN"/>
    <property type="match status" value="1"/>
</dbReference>
<reference evidence="8" key="1">
    <citation type="submission" date="2023-08" db="EMBL/GenBank/DDBJ databases">
        <authorList>
            <person name="Audoor S."/>
            <person name="Bilcke G."/>
        </authorList>
    </citation>
    <scope>NUCLEOTIDE SEQUENCE</scope>
</reference>
<comment type="caution">
    <text evidence="8">The sequence shown here is derived from an EMBL/GenBank/DDBJ whole genome shotgun (WGS) entry which is preliminary data.</text>
</comment>
<dbReference type="Proteomes" id="UP001295423">
    <property type="component" value="Unassembled WGS sequence"/>
</dbReference>
<feature type="transmembrane region" description="Helical" evidence="7">
    <location>
        <begin position="456"/>
        <end position="477"/>
    </location>
</feature>
<proteinExistence type="inferred from homology"/>
<feature type="transmembrane region" description="Helical" evidence="7">
    <location>
        <begin position="238"/>
        <end position="257"/>
    </location>
</feature>
<evidence type="ECO:0000313" key="9">
    <source>
        <dbReference type="Proteomes" id="UP001295423"/>
    </source>
</evidence>
<feature type="transmembrane region" description="Helical" evidence="7">
    <location>
        <begin position="497"/>
        <end position="522"/>
    </location>
</feature>
<dbReference type="InterPro" id="IPR036259">
    <property type="entry name" value="MFS_trans_sf"/>
</dbReference>
<comment type="similarity">
    <text evidence="2">Belongs to the major facilitator superfamily. Folate-biopterin transporter (TC 2.A.71) family.</text>
</comment>
<dbReference type="AlphaFoldDB" id="A0AAD2G834"/>
<feature type="transmembrane region" description="Helical" evidence="7">
    <location>
        <begin position="52"/>
        <end position="75"/>
    </location>
</feature>
<dbReference type="EMBL" id="CAKOGP040002209">
    <property type="protein sequence ID" value="CAJ1965628.1"/>
    <property type="molecule type" value="Genomic_DNA"/>
</dbReference>
<evidence type="ECO:0000256" key="1">
    <source>
        <dbReference type="ARBA" id="ARBA00004141"/>
    </source>
</evidence>
<evidence type="ECO:0000256" key="3">
    <source>
        <dbReference type="ARBA" id="ARBA00022448"/>
    </source>
</evidence>
<dbReference type="Pfam" id="PF03092">
    <property type="entry name" value="BT1"/>
    <property type="match status" value="2"/>
</dbReference>
<evidence type="ECO:0000256" key="6">
    <source>
        <dbReference type="ARBA" id="ARBA00023136"/>
    </source>
</evidence>
<evidence type="ECO:0000256" key="2">
    <source>
        <dbReference type="ARBA" id="ARBA00007015"/>
    </source>
</evidence>
<comment type="subcellular location">
    <subcellularLocation>
        <location evidence="1">Membrane</location>
        <topology evidence="1">Multi-pass membrane protein</topology>
    </subcellularLocation>
</comment>
<keyword evidence="9" id="KW-1185">Reference proteome</keyword>